<protein>
    <submittedName>
        <fullName evidence="2">Uncharacterized protein</fullName>
    </submittedName>
</protein>
<dbReference type="AlphaFoldDB" id="A0AAN6UDN5"/>
<proteinExistence type="predicted"/>
<sequence>MFKTLILALAVAAQAPGVLGYQLQPRGVVNRDPYPFCNTKTNPNCIAGGKYLVPILDFSVQRSAGDLAYAKYLPTHNFTLSAWPRGKMPEPCYRWGVTADHWKPADFTMYNVTFTDCAGSPWVVCFNKHSPRTIKQIAKEISRIPAAMRQSTSLYLVYGDQQTDNPQYGGYIGTLAADGLVVGRSVAYFATSLVHETGHAVDSNLASPNAPRPGTGAAFSASPAWRDAVRADGYAVSAYGAGSHVEDFAETGRAVLLDTIYPGGLKALTGNNPNLTQIANQLAAFRKVAGGFYRLDRKCDLRRKFPFPTRLVNV</sequence>
<dbReference type="EMBL" id="MU853432">
    <property type="protein sequence ID" value="KAK4130735.1"/>
    <property type="molecule type" value="Genomic_DNA"/>
</dbReference>
<keyword evidence="3" id="KW-1185">Reference proteome</keyword>
<evidence type="ECO:0000313" key="2">
    <source>
        <dbReference type="EMBL" id="KAK4130735.1"/>
    </source>
</evidence>
<evidence type="ECO:0000256" key="1">
    <source>
        <dbReference type="SAM" id="SignalP"/>
    </source>
</evidence>
<accession>A0AAN6UDN5</accession>
<gene>
    <name evidence="2" type="ORF">BT67DRAFT_458495</name>
</gene>
<keyword evidence="1" id="KW-0732">Signal</keyword>
<dbReference type="Proteomes" id="UP001304895">
    <property type="component" value="Unassembled WGS sequence"/>
</dbReference>
<evidence type="ECO:0000313" key="3">
    <source>
        <dbReference type="Proteomes" id="UP001304895"/>
    </source>
</evidence>
<feature type="signal peptide" evidence="1">
    <location>
        <begin position="1"/>
        <end position="20"/>
    </location>
</feature>
<comment type="caution">
    <text evidence="2">The sequence shown here is derived from an EMBL/GenBank/DDBJ whole genome shotgun (WGS) entry which is preliminary data.</text>
</comment>
<feature type="chain" id="PRO_5042904375" evidence="1">
    <location>
        <begin position="21"/>
        <end position="314"/>
    </location>
</feature>
<dbReference type="SUPFAM" id="SSF55486">
    <property type="entry name" value="Metalloproteases ('zincins'), catalytic domain"/>
    <property type="match status" value="1"/>
</dbReference>
<reference evidence="2" key="2">
    <citation type="submission" date="2023-05" db="EMBL/GenBank/DDBJ databases">
        <authorList>
            <consortium name="Lawrence Berkeley National Laboratory"/>
            <person name="Steindorff A."/>
            <person name="Hensen N."/>
            <person name="Bonometti L."/>
            <person name="Westerberg I."/>
            <person name="Brannstrom I.O."/>
            <person name="Guillou S."/>
            <person name="Cros-Aarteil S."/>
            <person name="Calhoun S."/>
            <person name="Haridas S."/>
            <person name="Kuo A."/>
            <person name="Mondo S."/>
            <person name="Pangilinan J."/>
            <person name="Riley R."/>
            <person name="Labutti K."/>
            <person name="Andreopoulos B."/>
            <person name="Lipzen A."/>
            <person name="Chen C."/>
            <person name="Yanf M."/>
            <person name="Daum C."/>
            <person name="Ng V."/>
            <person name="Clum A."/>
            <person name="Ohm R."/>
            <person name="Martin F."/>
            <person name="Silar P."/>
            <person name="Natvig D."/>
            <person name="Lalanne C."/>
            <person name="Gautier V."/>
            <person name="Ament-Velasquez S.L."/>
            <person name="Kruys A."/>
            <person name="Hutchinson M.I."/>
            <person name="Powell A.J."/>
            <person name="Barry K."/>
            <person name="Miller A.N."/>
            <person name="Grigoriev I.V."/>
            <person name="Debuchy R."/>
            <person name="Gladieux P."/>
            <person name="Thoren M.H."/>
            <person name="Johannesson H."/>
        </authorList>
    </citation>
    <scope>NUCLEOTIDE SEQUENCE</scope>
    <source>
        <strain evidence="2">CBS 123565</strain>
    </source>
</reference>
<organism evidence="2 3">
    <name type="scientific">Trichocladium antarcticum</name>
    <dbReference type="NCBI Taxonomy" id="1450529"/>
    <lineage>
        <taxon>Eukaryota</taxon>
        <taxon>Fungi</taxon>
        <taxon>Dikarya</taxon>
        <taxon>Ascomycota</taxon>
        <taxon>Pezizomycotina</taxon>
        <taxon>Sordariomycetes</taxon>
        <taxon>Sordariomycetidae</taxon>
        <taxon>Sordariales</taxon>
        <taxon>Chaetomiaceae</taxon>
        <taxon>Trichocladium</taxon>
    </lineage>
</organism>
<reference evidence="2" key="1">
    <citation type="journal article" date="2023" name="Mol. Phylogenet. Evol.">
        <title>Genome-scale phylogeny and comparative genomics of the fungal order Sordariales.</title>
        <authorList>
            <person name="Hensen N."/>
            <person name="Bonometti L."/>
            <person name="Westerberg I."/>
            <person name="Brannstrom I.O."/>
            <person name="Guillou S."/>
            <person name="Cros-Aarteil S."/>
            <person name="Calhoun S."/>
            <person name="Haridas S."/>
            <person name="Kuo A."/>
            <person name="Mondo S."/>
            <person name="Pangilinan J."/>
            <person name="Riley R."/>
            <person name="LaButti K."/>
            <person name="Andreopoulos B."/>
            <person name="Lipzen A."/>
            <person name="Chen C."/>
            <person name="Yan M."/>
            <person name="Daum C."/>
            <person name="Ng V."/>
            <person name="Clum A."/>
            <person name="Steindorff A."/>
            <person name="Ohm R.A."/>
            <person name="Martin F."/>
            <person name="Silar P."/>
            <person name="Natvig D.O."/>
            <person name="Lalanne C."/>
            <person name="Gautier V."/>
            <person name="Ament-Velasquez S.L."/>
            <person name="Kruys A."/>
            <person name="Hutchinson M.I."/>
            <person name="Powell A.J."/>
            <person name="Barry K."/>
            <person name="Miller A.N."/>
            <person name="Grigoriev I.V."/>
            <person name="Debuchy R."/>
            <person name="Gladieux P."/>
            <person name="Hiltunen Thoren M."/>
            <person name="Johannesson H."/>
        </authorList>
    </citation>
    <scope>NUCLEOTIDE SEQUENCE</scope>
    <source>
        <strain evidence="2">CBS 123565</strain>
    </source>
</reference>
<name>A0AAN6UDN5_9PEZI</name>